<dbReference type="EMBL" id="QZFV01000069">
    <property type="protein sequence ID" value="RJQ87234.1"/>
    <property type="molecule type" value="Genomic_DNA"/>
</dbReference>
<dbReference type="InterPro" id="IPR014729">
    <property type="entry name" value="Rossmann-like_a/b/a_fold"/>
</dbReference>
<name>A0A419I6Q2_9PSEU</name>
<dbReference type="PANTHER" id="PTHR46553">
    <property type="entry name" value="ADENINE NUCLEOTIDE ALPHA HYDROLASES-LIKE SUPERFAMILY PROTEIN"/>
    <property type="match status" value="1"/>
</dbReference>
<organism evidence="3 4">
    <name type="scientific">Amycolatopsis panacis</name>
    <dbReference type="NCBI Taxonomy" id="2340917"/>
    <lineage>
        <taxon>Bacteria</taxon>
        <taxon>Bacillati</taxon>
        <taxon>Actinomycetota</taxon>
        <taxon>Actinomycetes</taxon>
        <taxon>Pseudonocardiales</taxon>
        <taxon>Pseudonocardiaceae</taxon>
        <taxon>Amycolatopsis</taxon>
    </lineage>
</organism>
<dbReference type="Gene3D" id="3.40.50.620">
    <property type="entry name" value="HUPs"/>
    <property type="match status" value="1"/>
</dbReference>
<proteinExistence type="inferred from homology"/>
<dbReference type="AlphaFoldDB" id="A0A419I6Q2"/>
<evidence type="ECO:0000256" key="1">
    <source>
        <dbReference type="ARBA" id="ARBA00008791"/>
    </source>
</evidence>
<evidence type="ECO:0000313" key="4">
    <source>
        <dbReference type="Proteomes" id="UP000285112"/>
    </source>
</evidence>
<sequence length="160" mass="16319">MNAPRFIVVGVDGSGASVGALYWAAEAASASGSELLVVSAWLHDPLLDDLSIGRTVGEARKAHLAELDALIARVVKNVPVSSVRSAVPEGDAAATLIDQSRHAALLVVGSHGKGMVREALTGSVGKACLRRASCPVTVIPPRALAPASRLGRKIAKNTGG</sequence>
<dbReference type="OrthoDB" id="6174426at2"/>
<evidence type="ECO:0000259" key="2">
    <source>
        <dbReference type="Pfam" id="PF00582"/>
    </source>
</evidence>
<gene>
    <name evidence="3" type="ORF">D5S19_09870</name>
</gene>
<reference evidence="3 4" key="1">
    <citation type="submission" date="2018-09" db="EMBL/GenBank/DDBJ databases">
        <title>YIM PH 21725 draft genome.</title>
        <authorList>
            <person name="Miao C."/>
        </authorList>
    </citation>
    <scope>NUCLEOTIDE SEQUENCE [LARGE SCALE GENOMIC DNA]</scope>
    <source>
        <strain evidence="4">YIM PH21725</strain>
    </source>
</reference>
<dbReference type="RefSeq" id="WP_120023043.1">
    <property type="nucleotide sequence ID" value="NZ_QZFV01000069.1"/>
</dbReference>
<comment type="caution">
    <text evidence="3">The sequence shown here is derived from an EMBL/GenBank/DDBJ whole genome shotgun (WGS) entry which is preliminary data.</text>
</comment>
<dbReference type="Proteomes" id="UP000285112">
    <property type="component" value="Unassembled WGS sequence"/>
</dbReference>
<comment type="similarity">
    <text evidence="1">Belongs to the universal stress protein A family.</text>
</comment>
<dbReference type="PRINTS" id="PR01438">
    <property type="entry name" value="UNVRSLSTRESS"/>
</dbReference>
<dbReference type="PANTHER" id="PTHR46553:SF3">
    <property type="entry name" value="ADENINE NUCLEOTIDE ALPHA HYDROLASES-LIKE SUPERFAMILY PROTEIN"/>
    <property type="match status" value="1"/>
</dbReference>
<dbReference type="SUPFAM" id="SSF52402">
    <property type="entry name" value="Adenine nucleotide alpha hydrolases-like"/>
    <property type="match status" value="1"/>
</dbReference>
<feature type="domain" description="UspA" evidence="2">
    <location>
        <begin position="7"/>
        <end position="140"/>
    </location>
</feature>
<dbReference type="InterPro" id="IPR006016">
    <property type="entry name" value="UspA"/>
</dbReference>
<protein>
    <submittedName>
        <fullName evidence="3">Universal stress protein</fullName>
    </submittedName>
</protein>
<accession>A0A419I6Q2</accession>
<keyword evidence="4" id="KW-1185">Reference proteome</keyword>
<dbReference type="Pfam" id="PF00582">
    <property type="entry name" value="Usp"/>
    <property type="match status" value="1"/>
</dbReference>
<dbReference type="InterPro" id="IPR006015">
    <property type="entry name" value="Universal_stress_UspA"/>
</dbReference>
<evidence type="ECO:0000313" key="3">
    <source>
        <dbReference type="EMBL" id="RJQ87234.1"/>
    </source>
</evidence>